<keyword evidence="3" id="KW-1185">Reference proteome</keyword>
<accession>A0A2W2BJC9</accession>
<dbReference type="AlphaFoldDB" id="A0A2W2BJC9"/>
<feature type="transmembrane region" description="Helical" evidence="1">
    <location>
        <begin position="44"/>
        <end position="64"/>
    </location>
</feature>
<keyword evidence="1" id="KW-0812">Transmembrane</keyword>
<comment type="caution">
    <text evidence="2">The sequence shown here is derived from an EMBL/GenBank/DDBJ whole genome shotgun (WGS) entry which is preliminary data.</text>
</comment>
<feature type="transmembrane region" description="Helical" evidence="1">
    <location>
        <begin position="12"/>
        <end position="32"/>
    </location>
</feature>
<proteinExistence type="predicted"/>
<protein>
    <submittedName>
        <fullName evidence="2">Uncharacterized protein</fullName>
    </submittedName>
</protein>
<organism evidence="2 3">
    <name type="scientific">Aestuariivirga litoralis</name>
    <dbReference type="NCBI Taxonomy" id="2650924"/>
    <lineage>
        <taxon>Bacteria</taxon>
        <taxon>Pseudomonadati</taxon>
        <taxon>Pseudomonadota</taxon>
        <taxon>Alphaproteobacteria</taxon>
        <taxon>Hyphomicrobiales</taxon>
        <taxon>Aestuariivirgaceae</taxon>
        <taxon>Aestuariivirga</taxon>
    </lineage>
</organism>
<keyword evidence="1" id="KW-1133">Transmembrane helix</keyword>
<evidence type="ECO:0000256" key="1">
    <source>
        <dbReference type="SAM" id="Phobius"/>
    </source>
</evidence>
<evidence type="ECO:0000313" key="2">
    <source>
        <dbReference type="EMBL" id="PZF76289.1"/>
    </source>
</evidence>
<gene>
    <name evidence="2" type="ORF">DK847_13940</name>
</gene>
<dbReference type="Proteomes" id="UP000248795">
    <property type="component" value="Unassembled WGS sequence"/>
</dbReference>
<evidence type="ECO:0000313" key="3">
    <source>
        <dbReference type="Proteomes" id="UP000248795"/>
    </source>
</evidence>
<dbReference type="EMBL" id="QKVK01000006">
    <property type="protein sequence ID" value="PZF76289.1"/>
    <property type="molecule type" value="Genomic_DNA"/>
</dbReference>
<name>A0A2W2BJC9_9HYPH</name>
<keyword evidence="1" id="KW-0472">Membrane</keyword>
<reference evidence="3" key="1">
    <citation type="submission" date="2018-06" db="EMBL/GenBank/DDBJ databases">
        <title>Aestuariibacter litoralis strain KCTC 52945T.</title>
        <authorList>
            <person name="Li X."/>
            <person name="Salam N."/>
            <person name="Li J.-L."/>
            <person name="Chen Y.-M."/>
            <person name="Yang Z.-W."/>
            <person name="Zhang L.-Y."/>
            <person name="Han M.-X."/>
            <person name="Xiao M."/>
            <person name="Li W.-J."/>
        </authorList>
    </citation>
    <scope>NUCLEOTIDE SEQUENCE [LARGE SCALE GENOMIC DNA]</scope>
    <source>
        <strain evidence="3">KCTC 52945</strain>
    </source>
</reference>
<sequence length="72" mass="7590">MSPLAIVLMKLLRWGALAIAGFLALVLVLEAWKHGWELGALSKGFTAVVALLAAGALWLARAIGRELAKHGS</sequence>
<dbReference type="RefSeq" id="WP_111199126.1">
    <property type="nucleotide sequence ID" value="NZ_QKVK01000006.1"/>
</dbReference>